<evidence type="ECO:0008006" key="3">
    <source>
        <dbReference type="Google" id="ProtNLM"/>
    </source>
</evidence>
<proteinExistence type="predicted"/>
<dbReference type="AlphaFoldDB" id="A0A9Q1KY00"/>
<gene>
    <name evidence="1" type="ORF">Cgig2_032486</name>
</gene>
<dbReference type="SUPFAM" id="SSF56112">
    <property type="entry name" value="Protein kinase-like (PK-like)"/>
    <property type="match status" value="1"/>
</dbReference>
<evidence type="ECO:0000313" key="2">
    <source>
        <dbReference type="Proteomes" id="UP001153076"/>
    </source>
</evidence>
<dbReference type="Gene3D" id="3.30.200.20">
    <property type="entry name" value="Phosphorylase Kinase, domain 1"/>
    <property type="match status" value="1"/>
</dbReference>
<dbReference type="Proteomes" id="UP001153076">
    <property type="component" value="Unassembled WGS sequence"/>
</dbReference>
<dbReference type="InterPro" id="IPR051564">
    <property type="entry name" value="LRR_receptor-like_kinase"/>
</dbReference>
<dbReference type="EMBL" id="JAKOGI010000012">
    <property type="protein sequence ID" value="KAJ8450861.1"/>
    <property type="molecule type" value="Genomic_DNA"/>
</dbReference>
<organism evidence="1 2">
    <name type="scientific">Carnegiea gigantea</name>
    <dbReference type="NCBI Taxonomy" id="171969"/>
    <lineage>
        <taxon>Eukaryota</taxon>
        <taxon>Viridiplantae</taxon>
        <taxon>Streptophyta</taxon>
        <taxon>Embryophyta</taxon>
        <taxon>Tracheophyta</taxon>
        <taxon>Spermatophyta</taxon>
        <taxon>Magnoliopsida</taxon>
        <taxon>eudicotyledons</taxon>
        <taxon>Gunneridae</taxon>
        <taxon>Pentapetalae</taxon>
        <taxon>Caryophyllales</taxon>
        <taxon>Cactineae</taxon>
        <taxon>Cactaceae</taxon>
        <taxon>Cactoideae</taxon>
        <taxon>Echinocereeae</taxon>
        <taxon>Carnegiea</taxon>
    </lineage>
</organism>
<reference evidence="1" key="1">
    <citation type="submission" date="2022-04" db="EMBL/GenBank/DDBJ databases">
        <title>Carnegiea gigantea Genome sequencing and assembly v2.</title>
        <authorList>
            <person name="Copetti D."/>
            <person name="Sanderson M.J."/>
            <person name="Burquez A."/>
            <person name="Wojciechowski M.F."/>
        </authorList>
    </citation>
    <scope>NUCLEOTIDE SEQUENCE</scope>
    <source>
        <strain evidence="1">SGP5-SGP5p</strain>
        <tissue evidence="1">Aerial part</tissue>
    </source>
</reference>
<sequence>MYAKISEIHTTVVCWNNDGQSHCSIIDFLASNGDFGSISNRNFDHVEKQHLQPSLRRKESGLSFLILRRLRTPAELHRQRRNGIQRRKEPIGESENFLPNLSYKRLLKATDGFSSENLIGKGSSGVVYKGTLDEDQTIPSTHGDVYSFGILVLESFTRKKPTDGMFTDCMSLPSFVQAAWPERVMEILDPALEEDIIGEEMNTEDHTHHLIRIDKSKCLTLHFPAQLSCPKHVWICALLLQSYLQLETSSLLV</sequence>
<accession>A0A9Q1KY00</accession>
<protein>
    <recommendedName>
        <fullName evidence="3">Protein kinase domain-containing protein</fullName>
    </recommendedName>
</protein>
<comment type="caution">
    <text evidence="1">The sequence shown here is derived from an EMBL/GenBank/DDBJ whole genome shotgun (WGS) entry which is preliminary data.</text>
</comment>
<name>A0A9Q1KY00_9CARY</name>
<dbReference type="OrthoDB" id="1103805at2759"/>
<keyword evidence="2" id="KW-1185">Reference proteome</keyword>
<dbReference type="PANTHER" id="PTHR48055:SF55">
    <property type="entry name" value="PROTEIN KINASE DOMAIN-CONTAINING PROTEIN"/>
    <property type="match status" value="1"/>
</dbReference>
<dbReference type="InterPro" id="IPR011009">
    <property type="entry name" value="Kinase-like_dom_sf"/>
</dbReference>
<dbReference type="GO" id="GO:0016020">
    <property type="term" value="C:membrane"/>
    <property type="evidence" value="ECO:0007669"/>
    <property type="project" value="TreeGrafter"/>
</dbReference>
<dbReference type="PANTHER" id="PTHR48055">
    <property type="entry name" value="LEUCINE-RICH REPEAT RECEPTOR PROTEIN KINASE EMS1"/>
    <property type="match status" value="1"/>
</dbReference>
<evidence type="ECO:0000313" key="1">
    <source>
        <dbReference type="EMBL" id="KAJ8450861.1"/>
    </source>
</evidence>